<name>A0A380WRU2_AMIAI</name>
<dbReference type="InterPro" id="IPR005119">
    <property type="entry name" value="LysR_subst-bd"/>
</dbReference>
<dbReference type="Proteomes" id="UP000254701">
    <property type="component" value="Unassembled WGS sequence"/>
</dbReference>
<evidence type="ECO:0000256" key="5">
    <source>
        <dbReference type="ARBA" id="ARBA00023125"/>
    </source>
</evidence>
<dbReference type="GO" id="GO:0003677">
    <property type="term" value="F:DNA binding"/>
    <property type="evidence" value="ECO:0007669"/>
    <property type="project" value="UniProtKB-KW"/>
</dbReference>
<reference evidence="8 9" key="1">
    <citation type="submission" date="2018-06" db="EMBL/GenBank/DDBJ databases">
        <authorList>
            <consortium name="Pathogen Informatics"/>
            <person name="Doyle S."/>
        </authorList>
    </citation>
    <scope>NUCLEOTIDE SEQUENCE [LARGE SCALE GENOMIC DNA]</scope>
    <source>
        <strain evidence="8 9">NCTC10684</strain>
    </source>
</reference>
<dbReference type="PANTHER" id="PTHR30118:SF6">
    <property type="entry name" value="HTH-TYPE TRANSCRIPTIONAL REGULATOR LEUO"/>
    <property type="match status" value="1"/>
</dbReference>
<evidence type="ECO:0000256" key="6">
    <source>
        <dbReference type="ARBA" id="ARBA00023163"/>
    </source>
</evidence>
<evidence type="ECO:0000313" key="8">
    <source>
        <dbReference type="EMBL" id="SUU90854.1"/>
    </source>
</evidence>
<evidence type="ECO:0000256" key="1">
    <source>
        <dbReference type="ARBA" id="ARBA00009437"/>
    </source>
</evidence>
<dbReference type="Pfam" id="PF03466">
    <property type="entry name" value="LysR_substrate"/>
    <property type="match status" value="1"/>
</dbReference>
<keyword evidence="6" id="KW-0804">Transcription</keyword>
<sequence length="312" mass="35316">MLPPVSASLGQTLRFRHLDMNLLVALDAILTHQNITRASERLCLSQSATSGILSRLREHFEDELVVRTGRQMTLTPLAEELVVPLRAILSDTERLLSMRSAFDPSTSDRQFTIACSDYVWATLILDIISALRDNAPSVNMFYSGPSTRFFKTDIDLLIVPDRFMLEDCLFEPLPPNSYACIVWQDNRHVGTSITLDAFLEARHAQAFSERTTFIESWFIKQFGRAPQPGITAPSFTLLPDALVGTDFIALVPRDLAARASSYLPIRTVNVPFELPVMTDVLQWRRSHDRDPGLQWLRDQIVRVATERYAAQH</sequence>
<dbReference type="PROSITE" id="PS50931">
    <property type="entry name" value="HTH_LYSR"/>
    <property type="match status" value="1"/>
</dbReference>
<dbReference type="InterPro" id="IPR036390">
    <property type="entry name" value="WH_DNA-bd_sf"/>
</dbReference>
<evidence type="ECO:0000256" key="2">
    <source>
        <dbReference type="ARBA" id="ARBA00022458"/>
    </source>
</evidence>
<keyword evidence="5" id="KW-0238">DNA-binding</keyword>
<organism evidence="8 9">
    <name type="scientific">Aminobacter aminovorans</name>
    <name type="common">Chelatobacter heintzii</name>
    <dbReference type="NCBI Taxonomy" id="83263"/>
    <lineage>
        <taxon>Bacteria</taxon>
        <taxon>Pseudomonadati</taxon>
        <taxon>Pseudomonadota</taxon>
        <taxon>Alphaproteobacteria</taxon>
        <taxon>Hyphomicrobiales</taxon>
        <taxon>Phyllobacteriaceae</taxon>
        <taxon>Aminobacter</taxon>
    </lineage>
</organism>
<feature type="domain" description="HTH lysR-type" evidence="7">
    <location>
        <begin position="18"/>
        <end position="75"/>
    </location>
</feature>
<dbReference type="PANTHER" id="PTHR30118">
    <property type="entry name" value="HTH-TYPE TRANSCRIPTIONAL REGULATOR LEUO-RELATED"/>
    <property type="match status" value="1"/>
</dbReference>
<dbReference type="EMBL" id="UFSM01000001">
    <property type="protein sequence ID" value="SUU90854.1"/>
    <property type="molecule type" value="Genomic_DNA"/>
</dbReference>
<dbReference type="GO" id="GO:0003700">
    <property type="term" value="F:DNA-binding transcription factor activity"/>
    <property type="evidence" value="ECO:0007669"/>
    <property type="project" value="InterPro"/>
</dbReference>
<keyword evidence="2" id="KW-0536">Nodulation</keyword>
<dbReference type="Gene3D" id="1.10.10.10">
    <property type="entry name" value="Winged helix-like DNA-binding domain superfamily/Winged helix DNA-binding domain"/>
    <property type="match status" value="1"/>
</dbReference>
<dbReference type="InterPro" id="IPR036388">
    <property type="entry name" value="WH-like_DNA-bd_sf"/>
</dbReference>
<evidence type="ECO:0000313" key="9">
    <source>
        <dbReference type="Proteomes" id="UP000254701"/>
    </source>
</evidence>
<dbReference type="SUPFAM" id="SSF46785">
    <property type="entry name" value="Winged helix' DNA-binding domain"/>
    <property type="match status" value="1"/>
</dbReference>
<dbReference type="OrthoDB" id="8339333at2"/>
<evidence type="ECO:0000256" key="3">
    <source>
        <dbReference type="ARBA" id="ARBA00022491"/>
    </source>
</evidence>
<keyword evidence="3" id="KW-0678">Repressor</keyword>
<gene>
    <name evidence="8" type="primary">nodD2_2</name>
    <name evidence="8" type="ORF">NCTC10684_04114</name>
</gene>
<dbReference type="SUPFAM" id="SSF53850">
    <property type="entry name" value="Periplasmic binding protein-like II"/>
    <property type="match status" value="1"/>
</dbReference>
<dbReference type="InterPro" id="IPR050389">
    <property type="entry name" value="LysR-type_TF"/>
</dbReference>
<dbReference type="Gene3D" id="3.40.190.10">
    <property type="entry name" value="Periplasmic binding protein-like II"/>
    <property type="match status" value="2"/>
</dbReference>
<evidence type="ECO:0000259" key="7">
    <source>
        <dbReference type="PROSITE" id="PS50931"/>
    </source>
</evidence>
<evidence type="ECO:0000256" key="4">
    <source>
        <dbReference type="ARBA" id="ARBA00023015"/>
    </source>
</evidence>
<keyword evidence="4" id="KW-0805">Transcription regulation</keyword>
<protein>
    <submittedName>
        <fullName evidence="8">Nodulation protein D 2</fullName>
    </submittedName>
</protein>
<proteinExistence type="inferred from homology"/>
<dbReference type="AlphaFoldDB" id="A0A380WRU2"/>
<dbReference type="RefSeq" id="WP_115732804.1">
    <property type="nucleotide sequence ID" value="NZ_BAAAVY010000037.1"/>
</dbReference>
<accession>A0A380WRU2</accession>
<comment type="similarity">
    <text evidence="1">Belongs to the LysR transcriptional regulatory family.</text>
</comment>
<dbReference type="Pfam" id="PF00126">
    <property type="entry name" value="HTH_1"/>
    <property type="match status" value="1"/>
</dbReference>
<dbReference type="InterPro" id="IPR000847">
    <property type="entry name" value="LysR_HTH_N"/>
</dbReference>